<feature type="transmembrane region" description="Helical" evidence="8">
    <location>
        <begin position="507"/>
        <end position="529"/>
    </location>
</feature>
<feature type="transmembrane region" description="Helical" evidence="8">
    <location>
        <begin position="166"/>
        <end position="186"/>
    </location>
</feature>
<evidence type="ECO:0000256" key="7">
    <source>
        <dbReference type="ARBA" id="ARBA00023136"/>
    </source>
</evidence>
<evidence type="ECO:0000256" key="3">
    <source>
        <dbReference type="ARBA" id="ARBA00022676"/>
    </source>
</evidence>
<keyword evidence="6 8" id="KW-1133">Transmembrane helix</keyword>
<sequence>MEKLKLAKAIHNKRLLVKLFSIAFFVSFLVVLFSSFAYPFDYLQKYGYIGPILSLGLFAMIVLLFYLAFYRLLSRFNDRHIRMISTLIGFIMLGFVTFLIIGFHAVLPPLIDGGHTYAESLYLLAHGHASDTLYFKVYPNNIPITLLRFLLYKFAGLFHISSYMGIDRSFCAIMLGIGIFAGWRLVRDWLDERAACLYLLINLTCLPLFFYTLYFYTDTAIIAFPVLMLYFWHRYAQSRKFRFIMILGVFLGIGQLIRPNLILFLPALAIYMFFVLNWKKVLLNLAIIGVLLAGSSYSFQTVAQQFGYQNDPNLSMPSVHWIMLGLSKDGSYNRSDYDFTRTQPNQAAKKRADWQQIKARLENNPFQGLLRLWMIKAFRTWGEGAHGYDWYTHLSSHPTEAYQYLFNHNKQLTLIIVQVFHIAALVLLLLSACHTFRSKKPALGLLIQITLFGNFLFYTFIWEAEPRYSLLFTPFLLIGAVLGLTELEQLRATVQSATGRKLNVIRLPLIFGLAAAVVVCGASGAGIYLNPKSPQRHYLVDQPFASNKQTVPLDAEHSITQTFHAPTRFNRISMSVASQSGKGSYHFSLVNLRSQQTEYARRFAPDHEHGPITFAFPPIDGNTHFLLKMHQLSGNDNARLELFINGHRHGFEQRDAYPGGALSLNGMKQGRKDLQFSVYEQTPGPFINTFIYVLLMTVPLLMLTAYAAIGSANESQRRKRQNRLVSRSKTQDFNE</sequence>
<evidence type="ECO:0000256" key="5">
    <source>
        <dbReference type="ARBA" id="ARBA00022692"/>
    </source>
</evidence>
<keyword evidence="5 8" id="KW-0812">Transmembrane</keyword>
<feature type="transmembrane region" description="Helical" evidence="8">
    <location>
        <begin position="20"/>
        <end position="40"/>
    </location>
</feature>
<evidence type="ECO:0000259" key="9">
    <source>
        <dbReference type="Pfam" id="PF13231"/>
    </source>
</evidence>
<dbReference type="Proteomes" id="UP000326951">
    <property type="component" value="Chromosome"/>
</dbReference>
<dbReference type="PANTHER" id="PTHR33908">
    <property type="entry name" value="MANNOSYLTRANSFERASE YKCB-RELATED"/>
    <property type="match status" value="1"/>
</dbReference>
<dbReference type="GO" id="GO:0005886">
    <property type="term" value="C:plasma membrane"/>
    <property type="evidence" value="ECO:0007669"/>
    <property type="project" value="UniProtKB-SubCell"/>
</dbReference>
<dbReference type="InterPro" id="IPR038731">
    <property type="entry name" value="RgtA/B/C-like"/>
</dbReference>
<feature type="transmembrane region" description="Helical" evidence="8">
    <location>
        <begin position="243"/>
        <end position="274"/>
    </location>
</feature>
<feature type="transmembrane region" description="Helical" evidence="8">
    <location>
        <begin position="690"/>
        <end position="709"/>
    </location>
</feature>
<protein>
    <recommendedName>
        <fullName evidence="9">Glycosyltransferase RgtA/B/C/D-like domain-containing protein</fullName>
    </recommendedName>
</protein>
<dbReference type="AlphaFoldDB" id="A0A5K7X8T6"/>
<feature type="transmembrane region" description="Helical" evidence="8">
    <location>
        <begin position="281"/>
        <end position="299"/>
    </location>
</feature>
<dbReference type="EMBL" id="AP021853">
    <property type="protein sequence ID" value="BBO00107.1"/>
    <property type="molecule type" value="Genomic_DNA"/>
</dbReference>
<keyword evidence="4" id="KW-0808">Transferase</keyword>
<proteinExistence type="predicted"/>
<gene>
    <name evidence="10" type="ORF">St703_28110</name>
</gene>
<evidence type="ECO:0000313" key="11">
    <source>
        <dbReference type="Proteomes" id="UP000326951"/>
    </source>
</evidence>
<dbReference type="GO" id="GO:0009103">
    <property type="term" value="P:lipopolysaccharide biosynthetic process"/>
    <property type="evidence" value="ECO:0007669"/>
    <property type="project" value="UniProtKB-ARBA"/>
</dbReference>
<dbReference type="RefSeq" id="WP_152080765.1">
    <property type="nucleotide sequence ID" value="NZ_AP021853.1"/>
</dbReference>
<reference evidence="10 11" key="1">
    <citation type="submission" date="2019-09" db="EMBL/GenBank/DDBJ databases">
        <title>Complete genome sequence of Sporolactobacillus terrae 70-3.</title>
        <authorList>
            <person name="Tanaka N."/>
            <person name="Shiwa Y."/>
            <person name="Fujita N."/>
            <person name="Tanasupawat S."/>
        </authorList>
    </citation>
    <scope>NUCLEOTIDE SEQUENCE [LARGE SCALE GENOMIC DNA]</scope>
    <source>
        <strain evidence="10 11">70-3</strain>
    </source>
</reference>
<feature type="transmembrane region" description="Helical" evidence="8">
    <location>
        <begin position="198"/>
        <end position="231"/>
    </location>
</feature>
<dbReference type="Pfam" id="PF13231">
    <property type="entry name" value="PMT_2"/>
    <property type="match status" value="1"/>
</dbReference>
<dbReference type="PANTHER" id="PTHR33908:SF11">
    <property type="entry name" value="MEMBRANE PROTEIN"/>
    <property type="match status" value="1"/>
</dbReference>
<evidence type="ECO:0000313" key="10">
    <source>
        <dbReference type="EMBL" id="BBO00107.1"/>
    </source>
</evidence>
<accession>A0A5K7X8T6</accession>
<dbReference type="InterPro" id="IPR050297">
    <property type="entry name" value="LipidA_mod_glycosyltrf_83"/>
</dbReference>
<comment type="subcellular location">
    <subcellularLocation>
        <location evidence="1">Cell membrane</location>
        <topology evidence="1">Multi-pass membrane protein</topology>
    </subcellularLocation>
</comment>
<feature type="transmembrane region" description="Helical" evidence="8">
    <location>
        <begin position="46"/>
        <end position="69"/>
    </location>
</feature>
<keyword evidence="7 8" id="KW-0472">Membrane</keyword>
<name>A0A5K7X8T6_9BACL</name>
<feature type="transmembrane region" description="Helical" evidence="8">
    <location>
        <begin position="442"/>
        <end position="462"/>
    </location>
</feature>
<organism evidence="10 11">
    <name type="scientific">Sporolactobacillus terrae</name>
    <dbReference type="NCBI Taxonomy" id="269673"/>
    <lineage>
        <taxon>Bacteria</taxon>
        <taxon>Bacillati</taxon>
        <taxon>Bacillota</taxon>
        <taxon>Bacilli</taxon>
        <taxon>Bacillales</taxon>
        <taxon>Sporolactobacillaceae</taxon>
        <taxon>Sporolactobacillus</taxon>
    </lineage>
</organism>
<evidence type="ECO:0000256" key="2">
    <source>
        <dbReference type="ARBA" id="ARBA00022475"/>
    </source>
</evidence>
<evidence type="ECO:0000256" key="1">
    <source>
        <dbReference type="ARBA" id="ARBA00004651"/>
    </source>
</evidence>
<evidence type="ECO:0000256" key="4">
    <source>
        <dbReference type="ARBA" id="ARBA00022679"/>
    </source>
</evidence>
<feature type="transmembrane region" description="Helical" evidence="8">
    <location>
        <begin position="468"/>
        <end position="487"/>
    </location>
</feature>
<dbReference type="GO" id="GO:0016763">
    <property type="term" value="F:pentosyltransferase activity"/>
    <property type="evidence" value="ECO:0007669"/>
    <property type="project" value="TreeGrafter"/>
</dbReference>
<feature type="transmembrane region" description="Helical" evidence="8">
    <location>
        <begin position="81"/>
        <end position="107"/>
    </location>
</feature>
<feature type="transmembrane region" description="Helical" evidence="8">
    <location>
        <begin position="412"/>
        <end position="430"/>
    </location>
</feature>
<keyword evidence="3" id="KW-0328">Glycosyltransferase</keyword>
<evidence type="ECO:0000256" key="8">
    <source>
        <dbReference type="SAM" id="Phobius"/>
    </source>
</evidence>
<keyword evidence="2" id="KW-1003">Cell membrane</keyword>
<evidence type="ECO:0000256" key="6">
    <source>
        <dbReference type="ARBA" id="ARBA00022989"/>
    </source>
</evidence>
<feature type="domain" description="Glycosyltransferase RgtA/B/C/D-like" evidence="9">
    <location>
        <begin position="168"/>
        <end position="291"/>
    </location>
</feature>